<comment type="caution">
    <text evidence="1">The sequence shown here is derived from an EMBL/GenBank/DDBJ whole genome shotgun (WGS) entry which is preliminary data.</text>
</comment>
<gene>
    <name evidence="1" type="ORF">RDB_LOCUS77526</name>
</gene>
<reference evidence="1" key="1">
    <citation type="submission" date="2021-01" db="EMBL/GenBank/DDBJ databases">
        <authorList>
            <person name="Kaushik A."/>
        </authorList>
    </citation>
    <scope>NUCLEOTIDE SEQUENCE</scope>
    <source>
        <strain evidence="1">Type strain: AG8-Rh-89/</strain>
    </source>
</reference>
<organism evidence="1 2">
    <name type="scientific">Rhizoctonia solani</name>
    <dbReference type="NCBI Taxonomy" id="456999"/>
    <lineage>
        <taxon>Eukaryota</taxon>
        <taxon>Fungi</taxon>
        <taxon>Dikarya</taxon>
        <taxon>Basidiomycota</taxon>
        <taxon>Agaricomycotina</taxon>
        <taxon>Agaricomycetes</taxon>
        <taxon>Cantharellales</taxon>
        <taxon>Ceratobasidiaceae</taxon>
        <taxon>Rhizoctonia</taxon>
    </lineage>
</organism>
<evidence type="ECO:0000313" key="1">
    <source>
        <dbReference type="EMBL" id="CAE6483450.1"/>
    </source>
</evidence>
<name>A0A8H3CFF6_9AGAM</name>
<dbReference type="Proteomes" id="UP000663850">
    <property type="component" value="Unassembled WGS sequence"/>
</dbReference>
<proteinExistence type="predicted"/>
<dbReference type="AlphaFoldDB" id="A0A8H3CFF6"/>
<evidence type="ECO:0000313" key="2">
    <source>
        <dbReference type="Proteomes" id="UP000663850"/>
    </source>
</evidence>
<dbReference type="EMBL" id="CAJMWZ010004042">
    <property type="protein sequence ID" value="CAE6483450.1"/>
    <property type="molecule type" value="Genomic_DNA"/>
</dbReference>
<sequence length="296" mass="32810">MLAILQPFCPFTMVGTIRPLISGAVAEQDTNTVDPVKEAATLSHPLAGIVDEPVAKQVILAMLHSGVPESVVLSIFDTGYYEIVVPPKPTCAPYIAITYTNDIKEGHMNDLNSQPAQDAIFLTIPKLGMTAVERGEWEDEEAWDGYQWGSVEYYQESGEVDAIPWPALYTIAELEDLESVSGLQIYFAECDFHSLDPSVSTMDSGVEPWYCSKSHSSSPHMDFFTQEWSGDYELGDLRNLLVVDEDAGLEQDSNVSTNLDSDLAYLDMDWTQGTETELTELSLEFDGEAEEREVRA</sequence>
<accession>A0A8H3CFF6</accession>
<protein>
    <submittedName>
        <fullName evidence="1">Uncharacterized protein</fullName>
    </submittedName>
</protein>